<reference evidence="7 8" key="1">
    <citation type="submission" date="2024-04" db="EMBL/GenBank/DDBJ databases">
        <title>Human intestinal bacterial collection.</title>
        <authorList>
            <person name="Pauvert C."/>
            <person name="Hitch T.C.A."/>
            <person name="Clavel T."/>
        </authorList>
    </citation>
    <scope>NUCLEOTIDE SEQUENCE [LARGE SCALE GENOMIC DNA]</scope>
    <source>
        <strain evidence="7 8">CLA-AA-H145</strain>
    </source>
</reference>
<proteinExistence type="predicted"/>
<dbReference type="Pfam" id="PF13440">
    <property type="entry name" value="Polysacc_synt_3"/>
    <property type="match status" value="1"/>
</dbReference>
<keyword evidence="8" id="KW-1185">Reference proteome</keyword>
<feature type="transmembrane region" description="Helical" evidence="6">
    <location>
        <begin position="97"/>
        <end position="117"/>
    </location>
</feature>
<sequence>MEKQEKDDSYSHILKYTSLFGGVQGLGILVGIVRNKLVALLLGPDGMGLVSLFNSTIKLVSDSTNFGLSMSAVKNLSEAYDTGDDEKVRHVVRLVRSWSLLTALLGMVVCIVFSPFFDKWTFTWGNHTLHFVLLSPVVGLMAITSGETAVLKGVRKLRPLALISLCCVFLALLCSVPIYYEFGQSGIVLSLVLFALMQCLTTIVFSFRLYAPSFSLSRTLLGEGFGMVRLGMAFVLAGILGSGAEFVVRSYLSTSGQLTAVGLYNAGYVMTMTYAGMVFSAMETDYFPRLSGIPTLGARLNQVVNHQMEVSLLLVSPLLVLFLVFLPILLPLLYSGHFLPILGMMKVVVLAMYFRALTLPVEYIALSRSDSHAYLLLEAVYDIAFVVLVILGYHYLSLWGTGLGLLLASGLNFVVVMAYSHWRYRFVASREVKLYALFQMPLGGLAFLGTYAFEGWLYWVVGLLLAAVSLVLSVWVLHSKSNLWQALKDRLLRRFRKSSNQNNE</sequence>
<dbReference type="InterPro" id="IPR050833">
    <property type="entry name" value="Poly_Biosynth_Transport"/>
</dbReference>
<keyword evidence="5 6" id="KW-0472">Membrane</keyword>
<dbReference type="RefSeq" id="WP_215760402.1">
    <property type="nucleotide sequence ID" value="NZ_JAHKBE010000042.1"/>
</dbReference>
<feature type="transmembrane region" description="Helical" evidence="6">
    <location>
        <begin position="129"/>
        <end position="151"/>
    </location>
</feature>
<feature type="transmembrane region" description="Helical" evidence="6">
    <location>
        <begin position="160"/>
        <end position="180"/>
    </location>
</feature>
<evidence type="ECO:0000256" key="3">
    <source>
        <dbReference type="ARBA" id="ARBA00022692"/>
    </source>
</evidence>
<evidence type="ECO:0000256" key="4">
    <source>
        <dbReference type="ARBA" id="ARBA00022989"/>
    </source>
</evidence>
<name>A0ABV1FSA7_9BACT</name>
<feature type="transmembrane region" description="Helical" evidence="6">
    <location>
        <begin position="310"/>
        <end position="330"/>
    </location>
</feature>
<feature type="transmembrane region" description="Helical" evidence="6">
    <location>
        <begin position="258"/>
        <end position="279"/>
    </location>
</feature>
<accession>A0ABV1FSA7</accession>
<evidence type="ECO:0000256" key="6">
    <source>
        <dbReference type="SAM" id="Phobius"/>
    </source>
</evidence>
<dbReference type="Proteomes" id="UP001487296">
    <property type="component" value="Unassembled WGS sequence"/>
</dbReference>
<comment type="subcellular location">
    <subcellularLocation>
        <location evidence="1">Cell membrane</location>
        <topology evidence="1">Multi-pass membrane protein</topology>
    </subcellularLocation>
</comment>
<protein>
    <submittedName>
        <fullName evidence="7">Oligosaccharide flippase family protein</fullName>
    </submittedName>
</protein>
<gene>
    <name evidence="7" type="ORF">AAAT34_09685</name>
</gene>
<keyword evidence="4 6" id="KW-1133">Transmembrane helix</keyword>
<feature type="transmembrane region" description="Helical" evidence="6">
    <location>
        <begin position="230"/>
        <end position="252"/>
    </location>
</feature>
<feature type="transmembrane region" description="Helical" evidence="6">
    <location>
        <begin position="434"/>
        <end position="453"/>
    </location>
</feature>
<keyword evidence="2" id="KW-1003">Cell membrane</keyword>
<evidence type="ECO:0000313" key="8">
    <source>
        <dbReference type="Proteomes" id="UP001487296"/>
    </source>
</evidence>
<evidence type="ECO:0000313" key="7">
    <source>
        <dbReference type="EMBL" id="MEQ2487311.1"/>
    </source>
</evidence>
<feature type="transmembrane region" description="Helical" evidence="6">
    <location>
        <begin position="402"/>
        <end position="422"/>
    </location>
</feature>
<evidence type="ECO:0000256" key="2">
    <source>
        <dbReference type="ARBA" id="ARBA00022475"/>
    </source>
</evidence>
<dbReference type="EMBL" id="JBBNFP010000040">
    <property type="protein sequence ID" value="MEQ2487311.1"/>
    <property type="molecule type" value="Genomic_DNA"/>
</dbReference>
<evidence type="ECO:0000256" key="5">
    <source>
        <dbReference type="ARBA" id="ARBA00023136"/>
    </source>
</evidence>
<dbReference type="PANTHER" id="PTHR30250">
    <property type="entry name" value="PST FAMILY PREDICTED COLANIC ACID TRANSPORTER"/>
    <property type="match status" value="1"/>
</dbReference>
<feature type="transmembrane region" description="Helical" evidence="6">
    <location>
        <begin position="459"/>
        <end position="478"/>
    </location>
</feature>
<feature type="transmembrane region" description="Helical" evidence="6">
    <location>
        <begin position="375"/>
        <end position="396"/>
    </location>
</feature>
<dbReference type="PANTHER" id="PTHR30250:SF11">
    <property type="entry name" value="O-ANTIGEN TRANSPORTER-RELATED"/>
    <property type="match status" value="1"/>
</dbReference>
<feature type="transmembrane region" description="Helical" evidence="6">
    <location>
        <begin position="186"/>
        <end position="210"/>
    </location>
</feature>
<organism evidence="7 8">
    <name type="scientific">Hallella faecis</name>
    <dbReference type="NCBI Taxonomy" id="2841596"/>
    <lineage>
        <taxon>Bacteria</taxon>
        <taxon>Pseudomonadati</taxon>
        <taxon>Bacteroidota</taxon>
        <taxon>Bacteroidia</taxon>
        <taxon>Bacteroidales</taxon>
        <taxon>Prevotellaceae</taxon>
        <taxon>Hallella</taxon>
    </lineage>
</organism>
<comment type="caution">
    <text evidence="7">The sequence shown here is derived from an EMBL/GenBank/DDBJ whole genome shotgun (WGS) entry which is preliminary data.</text>
</comment>
<evidence type="ECO:0000256" key="1">
    <source>
        <dbReference type="ARBA" id="ARBA00004651"/>
    </source>
</evidence>
<keyword evidence="3 6" id="KW-0812">Transmembrane</keyword>